<sequence length="50" mass="5623">MKRCRKLVARRRFSWNQSTVAETEDCTLQLGMGVARATCCPVCSTVHIHA</sequence>
<accession>A0A2C6KGR0</accession>
<dbReference type="Proteomes" id="UP000221165">
    <property type="component" value="Unassembled WGS sequence"/>
</dbReference>
<protein>
    <submittedName>
        <fullName evidence="1">Uncharacterized protein</fullName>
    </submittedName>
</protein>
<keyword evidence="2" id="KW-1185">Reference proteome</keyword>
<dbReference type="VEuPathDB" id="ToxoDB:CSUI_009457"/>
<reference evidence="1 2" key="1">
    <citation type="journal article" date="2017" name="Int. J. Parasitol.">
        <title>The genome of the protozoan parasite Cystoisospora suis and a reverse vaccinology approach to identify vaccine candidates.</title>
        <authorList>
            <person name="Palmieri N."/>
            <person name="Shrestha A."/>
            <person name="Ruttkowski B."/>
            <person name="Beck T."/>
            <person name="Vogl C."/>
            <person name="Tomley F."/>
            <person name="Blake D.P."/>
            <person name="Joachim A."/>
        </authorList>
    </citation>
    <scope>NUCLEOTIDE SEQUENCE [LARGE SCALE GENOMIC DNA]</scope>
    <source>
        <strain evidence="1 2">Wien I</strain>
    </source>
</reference>
<dbReference type="AlphaFoldDB" id="A0A2C6KGR0"/>
<evidence type="ECO:0000313" key="1">
    <source>
        <dbReference type="EMBL" id="PHJ16727.1"/>
    </source>
</evidence>
<gene>
    <name evidence="1" type="ORF">CSUI_009457</name>
</gene>
<dbReference type="GeneID" id="94432784"/>
<dbReference type="RefSeq" id="XP_067918452.1">
    <property type="nucleotide sequence ID" value="XM_068069573.1"/>
</dbReference>
<name>A0A2C6KGR0_9APIC</name>
<dbReference type="EMBL" id="MIGC01005638">
    <property type="protein sequence ID" value="PHJ16727.1"/>
    <property type="molecule type" value="Genomic_DNA"/>
</dbReference>
<evidence type="ECO:0000313" key="2">
    <source>
        <dbReference type="Proteomes" id="UP000221165"/>
    </source>
</evidence>
<comment type="caution">
    <text evidence="1">The sequence shown here is derived from an EMBL/GenBank/DDBJ whole genome shotgun (WGS) entry which is preliminary data.</text>
</comment>
<proteinExistence type="predicted"/>
<organism evidence="1 2">
    <name type="scientific">Cystoisospora suis</name>
    <dbReference type="NCBI Taxonomy" id="483139"/>
    <lineage>
        <taxon>Eukaryota</taxon>
        <taxon>Sar</taxon>
        <taxon>Alveolata</taxon>
        <taxon>Apicomplexa</taxon>
        <taxon>Conoidasida</taxon>
        <taxon>Coccidia</taxon>
        <taxon>Eucoccidiorida</taxon>
        <taxon>Eimeriorina</taxon>
        <taxon>Sarcocystidae</taxon>
        <taxon>Cystoisospora</taxon>
    </lineage>
</organism>